<dbReference type="KEGG" id="luo:HHL09_20485"/>
<organism evidence="2 3">
    <name type="scientific">Luteolibacter luteus</name>
    <dbReference type="NCBI Taxonomy" id="2728835"/>
    <lineage>
        <taxon>Bacteria</taxon>
        <taxon>Pseudomonadati</taxon>
        <taxon>Verrucomicrobiota</taxon>
        <taxon>Verrucomicrobiia</taxon>
        <taxon>Verrucomicrobiales</taxon>
        <taxon>Verrucomicrobiaceae</taxon>
        <taxon>Luteolibacter</taxon>
    </lineage>
</organism>
<dbReference type="AlphaFoldDB" id="A0A858RN90"/>
<feature type="transmembrane region" description="Helical" evidence="1">
    <location>
        <begin position="109"/>
        <end position="128"/>
    </location>
</feature>
<keyword evidence="3" id="KW-1185">Reference proteome</keyword>
<keyword evidence="1" id="KW-1133">Transmembrane helix</keyword>
<feature type="transmembrane region" description="Helical" evidence="1">
    <location>
        <begin position="39"/>
        <end position="62"/>
    </location>
</feature>
<feature type="transmembrane region" description="Helical" evidence="1">
    <location>
        <begin position="82"/>
        <end position="102"/>
    </location>
</feature>
<evidence type="ECO:0000313" key="2">
    <source>
        <dbReference type="EMBL" id="QJE98061.1"/>
    </source>
</evidence>
<gene>
    <name evidence="2" type="ORF">HHL09_20485</name>
</gene>
<keyword evidence="1" id="KW-0472">Membrane</keyword>
<feature type="transmembrane region" description="Helical" evidence="1">
    <location>
        <begin position="12"/>
        <end position="32"/>
    </location>
</feature>
<proteinExistence type="predicted"/>
<keyword evidence="1" id="KW-0812">Transmembrane</keyword>
<sequence>MLTITDSILYAAFGGLALVAVMLLVSAVMVVVGHRSGGLLLQVGMALAGPLLSFVLLLRIAFNAGMMGAFAALNESERQSLHLSMAMAGIPCCLGILAAVGVKHRPVAWMGRILVVGVAPAGALRWLIKEGNQSFGAWFLIFSVTAIVLWELAILAAGPRRVRPSLQPLGVL</sequence>
<accession>A0A858RN90</accession>
<dbReference type="RefSeq" id="WP_169456510.1">
    <property type="nucleotide sequence ID" value="NZ_CP051774.1"/>
</dbReference>
<feature type="transmembrane region" description="Helical" evidence="1">
    <location>
        <begin position="134"/>
        <end position="157"/>
    </location>
</feature>
<dbReference type="EMBL" id="CP051774">
    <property type="protein sequence ID" value="QJE98061.1"/>
    <property type="molecule type" value="Genomic_DNA"/>
</dbReference>
<reference evidence="2 3" key="1">
    <citation type="submission" date="2020-04" db="EMBL/GenBank/DDBJ databases">
        <title>Luteolibacter sp. G-1-1-1 isolated from soil.</title>
        <authorList>
            <person name="Dahal R.H."/>
        </authorList>
    </citation>
    <scope>NUCLEOTIDE SEQUENCE [LARGE SCALE GENOMIC DNA]</scope>
    <source>
        <strain evidence="2 3">G-1-1-1</strain>
    </source>
</reference>
<protein>
    <submittedName>
        <fullName evidence="2">Uncharacterized protein</fullName>
    </submittedName>
</protein>
<evidence type="ECO:0000256" key="1">
    <source>
        <dbReference type="SAM" id="Phobius"/>
    </source>
</evidence>
<name>A0A858RN90_9BACT</name>
<dbReference type="Proteomes" id="UP000501812">
    <property type="component" value="Chromosome"/>
</dbReference>
<evidence type="ECO:0000313" key="3">
    <source>
        <dbReference type="Proteomes" id="UP000501812"/>
    </source>
</evidence>